<protein>
    <submittedName>
        <fullName evidence="2">Uncharacterized protein</fullName>
    </submittedName>
</protein>
<comment type="caution">
    <text evidence="2">The sequence shown here is derived from an EMBL/GenBank/DDBJ whole genome shotgun (WGS) entry which is preliminary data.</text>
</comment>
<organism evidence="2 3">
    <name type="scientific">Pleurodeles waltl</name>
    <name type="common">Iberian ribbed newt</name>
    <dbReference type="NCBI Taxonomy" id="8319"/>
    <lineage>
        <taxon>Eukaryota</taxon>
        <taxon>Metazoa</taxon>
        <taxon>Chordata</taxon>
        <taxon>Craniata</taxon>
        <taxon>Vertebrata</taxon>
        <taxon>Euteleostomi</taxon>
        <taxon>Amphibia</taxon>
        <taxon>Batrachia</taxon>
        <taxon>Caudata</taxon>
        <taxon>Salamandroidea</taxon>
        <taxon>Salamandridae</taxon>
        <taxon>Pleurodelinae</taxon>
        <taxon>Pleurodeles</taxon>
    </lineage>
</organism>
<evidence type="ECO:0000313" key="3">
    <source>
        <dbReference type="Proteomes" id="UP001066276"/>
    </source>
</evidence>
<evidence type="ECO:0000256" key="1">
    <source>
        <dbReference type="SAM" id="MobiDB-lite"/>
    </source>
</evidence>
<gene>
    <name evidence="2" type="ORF">NDU88_000219</name>
</gene>
<sequence length="88" mass="9417">ILPSEEGAMESHHPEGADAGDPQLAECPLSQEVGGHETLGPEDHGGQAWAVLPNWKGRTSDHNPLMSRILAVVYPDLDGHLRGAQQPH</sequence>
<dbReference type="EMBL" id="JANPWB010000004">
    <property type="protein sequence ID" value="KAJ1190900.1"/>
    <property type="molecule type" value="Genomic_DNA"/>
</dbReference>
<reference evidence="2" key="1">
    <citation type="journal article" date="2022" name="bioRxiv">
        <title>Sequencing and chromosome-scale assembly of the giantPleurodeles waltlgenome.</title>
        <authorList>
            <person name="Brown T."/>
            <person name="Elewa A."/>
            <person name="Iarovenko S."/>
            <person name="Subramanian E."/>
            <person name="Araus A.J."/>
            <person name="Petzold A."/>
            <person name="Susuki M."/>
            <person name="Suzuki K.-i.T."/>
            <person name="Hayashi T."/>
            <person name="Toyoda A."/>
            <person name="Oliveira C."/>
            <person name="Osipova E."/>
            <person name="Leigh N.D."/>
            <person name="Simon A."/>
            <person name="Yun M.H."/>
        </authorList>
    </citation>
    <scope>NUCLEOTIDE SEQUENCE</scope>
    <source>
        <strain evidence="2">20211129_DDA</strain>
        <tissue evidence="2">Liver</tissue>
    </source>
</reference>
<proteinExistence type="predicted"/>
<accession>A0AAV7UPC7</accession>
<name>A0AAV7UPC7_PLEWA</name>
<dbReference type="Proteomes" id="UP001066276">
    <property type="component" value="Chromosome 2_2"/>
</dbReference>
<keyword evidence="3" id="KW-1185">Reference proteome</keyword>
<feature type="non-terminal residue" evidence="2">
    <location>
        <position position="88"/>
    </location>
</feature>
<feature type="region of interest" description="Disordered" evidence="1">
    <location>
        <begin position="1"/>
        <end position="47"/>
    </location>
</feature>
<evidence type="ECO:0000313" key="2">
    <source>
        <dbReference type="EMBL" id="KAJ1190900.1"/>
    </source>
</evidence>
<dbReference type="AlphaFoldDB" id="A0AAV7UPC7"/>
<feature type="non-terminal residue" evidence="2">
    <location>
        <position position="1"/>
    </location>
</feature>